<dbReference type="InterPro" id="IPR036322">
    <property type="entry name" value="WD40_repeat_dom_sf"/>
</dbReference>
<dbReference type="Gene3D" id="2.30.29.30">
    <property type="entry name" value="Pleckstrin-homology domain (PH domain)/Phosphotyrosine-binding domain (PTB)"/>
    <property type="match status" value="1"/>
</dbReference>
<reference evidence="7" key="1">
    <citation type="submission" date="2021-12" db="EMBL/GenBank/DDBJ databases">
        <authorList>
            <person name="King R."/>
        </authorList>
    </citation>
    <scope>NUCLEOTIDE SEQUENCE</scope>
</reference>
<dbReference type="SUPFAM" id="SSF81837">
    <property type="entry name" value="BEACH domain"/>
    <property type="match status" value="1"/>
</dbReference>
<dbReference type="SUPFAM" id="SSF50729">
    <property type="entry name" value="PH domain-like"/>
    <property type="match status" value="1"/>
</dbReference>
<feature type="compositionally biased region" description="Polar residues" evidence="4">
    <location>
        <begin position="1858"/>
        <end position="1875"/>
    </location>
</feature>
<feature type="region of interest" description="Disordered" evidence="4">
    <location>
        <begin position="141"/>
        <end position="201"/>
    </location>
</feature>
<evidence type="ECO:0000313" key="7">
    <source>
        <dbReference type="EMBL" id="CAH0395213.1"/>
    </source>
</evidence>
<gene>
    <name evidence="7" type="ORF">BEMITA_LOCUS13425</name>
</gene>
<dbReference type="PROSITE" id="PS51783">
    <property type="entry name" value="PH_BEACH"/>
    <property type="match status" value="1"/>
</dbReference>
<dbReference type="InterPro" id="IPR015943">
    <property type="entry name" value="WD40/YVTN_repeat-like_dom_sf"/>
</dbReference>
<dbReference type="InterPro" id="IPR023362">
    <property type="entry name" value="PH-BEACH_dom"/>
</dbReference>
<evidence type="ECO:0000259" key="5">
    <source>
        <dbReference type="PROSITE" id="PS50197"/>
    </source>
</evidence>
<dbReference type="Pfam" id="PF02138">
    <property type="entry name" value="Beach"/>
    <property type="match status" value="1"/>
</dbReference>
<dbReference type="InterPro" id="IPR011993">
    <property type="entry name" value="PH-like_dom_sf"/>
</dbReference>
<sequence length="3486" mass="392319">FQRSSWFDIFLSEFLIEIKDGKQPSEIVSFSSSNVIASIIAAEFLKDVHNISVQAGNEEFSSLIRQHLLNGRGWRCLAVLQCLGVQDVSYSQELASLFISVFAICNEVSQTEASKNPFISQISKASFRSLDDIIKLKSPRVRKKSNTHALSNDSASSGSRRADSGPGLRSKFQRNLIRGPAGRSPESSDTDVVASIPSDPKSTLNKSSLFKLRFNTIELDDFPSMSENDSGDRLMSAGPHKGAKESLNPNDFVSNSVNIVLKNRLNVFEVSHLLINLLSELCLAQNIVLTSSADNLQQLVIVQALNFSLENLCSLQFNAVKNKHYSPSQIYLLKLALLKLLLQIVHKMKDQSTFSAIILNSGVVPILIRLLEDIVPKYQEDKPPVEPQILQEFIFGSLYLLILILDYFLKQKSFLQKDKTLANDKLSNFLQIFQNVIDSYNGKLVYKIIEIILNFPSISFKITDYRIKKLIFLIGEMIITIKRIRAKINHSEKCKRSKHKQCLSSFLAASSHHHDSFGHVYTNTISLLPNSSVKYTCAVTSLTNLLVKLLNEKMNSELFSYILQVLKMCGTCCCFNISHLLGKFLNILSLDPRCIDLALKVLEEKMFYDLGVIEGISQCKVCFGKVASPTNTDSLSSFVNYKKLFLSAEPKIAKPVAIHLLKLVPFFIKSIQRILLIEVFYPSFVETKSACSLSDLQKAEKSIMANCLSAFIHLINYGQLHDEFMQLGGLKHLEDLITIHDFTKLCALILETIIVVKVSSSRSIKNSTQEYKSSRRSSEAGFRTRSNLIEMTVNEDLQEFEIIISHLKLVQQEFLSILSDCRFESCPNNPEETIHKMSIKESLLNNLDYSHTEKSTTFDVILNDLNQQPTIVFCDARKLASYTNLLNILSELWRSCTNIILMSTSMAQSFTKLLASQHCSTMTCILLRLISKEFYVKASGESVKLNSLHFKLLEALIPLHLALSPPAEITNMIENELKSSLTLVIKSNRVTIRQICDLLTKCSVKMTNRRPSTASASMVVCSKSMSYIFNGMEEEVLSRKRQMMAFIDERVEEIADEGYEADVEIPTWADSDQDLSEKSLEDNCSHRSSSILSEERKYILLYPQLCILLFDLLCSQQCKEKSNDESTVYCLQKMLALCKDHPINCSLLSEYNFILRLISGFSQQLSTTHPSPTPLQLILVDFFFHLARHNIQTHHLAAYFELFKNDNPPLEVLLSPLLGLANSMKTQPSYILNFPLELKDPPRGENPAEKMCNSMCVGHRSAGILSPWNISAVCLPVNIDWGWSMWTDKFSVSLWLRMRNRQLMMRQPGSIYTSAESINSQDSVFFNGSLISSESGESLIHIFSIGHDSFLVEFWGSSISDTLHIRLSLNDGSSQKILTESCVDGILPPSLWHHLAINFKDTIQKMLVVIEVTLIVNGSWEIQIPLMFTGILIKKARPTCILIGDTRPTNNIWSLSNFGLFRSPVFNKELALLLCAYGPDFSCLTESSVGDPLPNFINLIDKKNWAAVNWASILSKNLTMKNLKSLQESLFVLYSARDPNSFYIYQHSLSGTTGVIAAQPPSLFRISNVDNRASQKVPLSATVMCMSNLCVQKYSGFTQALDALGGLNVLLFLFAKVVELGAEEKYQADVLYILLKMATSDNQLYIQFIKGDSYKLILKVLQSRKAKAGYHILKALFDAACDKPGLIQCQSSNSFFVASPSNHILVHPELLVYVALPTWQQWELKDATCNQDSILCLLFKALHVLLSDSQFNVGEFNVEQLNRCALLDAVLNFCKQRFQYKEKSLELEPSVCCSIIELLRGLMGAPPQLNQVKAIFKYVLLAHDDSATYITTARSKFYFLLTPEPPPSGKSSRKRGSVLSSRQRTRNDSNSASELSISHSFRSKVLDATKLSKALTNLQIQQNMVSKSSSPETNHSAESTQLEDICEFHVDPSSEVDGDVSKWQENRGFESVDEFIAQCEEKNANRALNQYYRGTDHTDSGPKERKVIDPNDIVIIGMDNEFQEDSSLDSSEESNKEKIEKFLAENMKETTLNQRESTLERSSEYLIMEGLLVLLRDTFLVLPDHMVTILTDKIIGAASLLAMLNHPDDGVRTAVIKVFSAYLQRCSEDLKSKFINRMKGFYHLANQLSLYPNSSAELVETCVALVTGCFWLPLEEQLEAYDALQDSLSPQQLAAVPTVLAFLPTSISNITLMGNLVHFLHSLYCKVQEAAKQMLSFGLVEVLCKTLVRIAHDCPMQEVTDLVDQLQQFFGSIVTNAVQSPGSSSIHVLNEMLLMICFLESEECLSCGVKSECIHLLREVHRSVLDTAVETIIDMITSQQIRATTVTRIRNTTAAILSSVLSSSYEDDKDTLPPSNMTSSFSTSMSNLSFTTSLSTPSILSVSKPKQISRSELVDRFKIIVNHCMDFIISTELPGHVCKEETEFACHIFSVLLNGVAAVVEKKSSSRSSSNWNMVMWRSRDILRNQAATLFLWLLAPFQSDKTRMFAINTISNEAQVKDILFSLLLTNTQIEQKFILFLWDLMYNGSSLLPTEMEVCEELKEQLLTWDIVSAQAFGHAHDRWQKDVALAVKDFDMAKLEWEKSVEPSITKCIFKWETLVGTLVELGAAMTTEVVESQHRQKKGLLELMKVEHSKAVDATMRWQSIVQQLTHERAVWYSPDTYLRAWQLDPTEGPGRVRNRLQRCNLNIDNRFFKLEYRNKHGLPTKTPLSYLQTSNCDAKNVLLIDKLHTSEKIVHMCTCQIVQPASEVSGELLIGAASIYFIPNVDAEESMELEGTSIVMKFDEIKEYHNRRYQLQERAIEMFLLNGRTYLIAFQSSIERDNFVKMLSECPLPNRVNGDVLIDAVQLWREGLLSNWDYLTLLNKMAGRSYNDLMQYPVMPFILADYTSQVLDLTNPASFRNLKKPMAVQDKKNEQHYIGSYNYLKQELTDAVSMMTPYQEPYHYGSHYSNSGTVLHFLVRVPPFTQMFLNYQDENFDLPDRTFHSLHTTWRLTSSESTTDVKEIIPEFFCLPEFLTNRHGFNFGLRQNGERVDDVQLPPWANSDPRLFILIHRQALESEYVRENLPHWIDLVFGYKQTGKPAVDAINVFHPATYYGFDVDSIPDQLERIAWQTMIRTYGQTPRQLFTAPHPMIVQTLTPKITVPSRPVFKSVKGLQWGSFVGSPAEQVPSVVWRHQHRIPVASLVPLLTNDVFGLAPKTSLLLSYAKERTLSLVSREDTVLGCAVASWGHADNVIRLKLRKEKPPKPIIRTSPLDPVTICASAPDCSQLWVGHESGNITIYRYTFNYNQGSVDLNQEPVKLLGHAGPVLSLSVNRAFSIVLSGSADGSAIIWDLNKLTYVRSVPAINLPINLVSVSSTLGDIVTVGSETDNSILRLHSINVTLIGSLTTTPKITSVCFSTAPEGLSVNVIATGMENGTVKLWSTWDLSPVGEICVNNLQSPIIGLTYSHDSQHLYASAADGVVVIWEGTSTKTVSKTPNFLNLTL</sequence>
<dbReference type="SUPFAM" id="SSF50978">
    <property type="entry name" value="WD40 repeat-like"/>
    <property type="match status" value="1"/>
</dbReference>
<feature type="repeat" description="WD" evidence="3">
    <location>
        <begin position="3436"/>
        <end position="3477"/>
    </location>
</feature>
<evidence type="ECO:0000256" key="3">
    <source>
        <dbReference type="PROSITE-ProRule" id="PRU00221"/>
    </source>
</evidence>
<evidence type="ECO:0000256" key="4">
    <source>
        <dbReference type="SAM" id="MobiDB-lite"/>
    </source>
</evidence>
<dbReference type="FunFam" id="1.10.1540.10:FF:000001">
    <property type="entry name" value="neurobeachin isoform X1"/>
    <property type="match status" value="1"/>
</dbReference>
<dbReference type="InterPro" id="IPR050865">
    <property type="entry name" value="BEACH_Domain"/>
</dbReference>
<dbReference type="Pfam" id="PF00400">
    <property type="entry name" value="WD40"/>
    <property type="match status" value="1"/>
</dbReference>
<dbReference type="CDD" id="cd06071">
    <property type="entry name" value="Beach"/>
    <property type="match status" value="1"/>
</dbReference>
<dbReference type="SMART" id="SM01026">
    <property type="entry name" value="Beach"/>
    <property type="match status" value="1"/>
</dbReference>
<dbReference type="PANTHER" id="PTHR13743:SF86">
    <property type="entry name" value="LYSOSOMAL-TRAFFICKING REGULATOR"/>
    <property type="match status" value="1"/>
</dbReference>
<accession>A0A9P0F757</accession>
<feature type="non-terminal residue" evidence="7">
    <location>
        <position position="3486"/>
    </location>
</feature>
<evidence type="ECO:0000259" key="6">
    <source>
        <dbReference type="PROSITE" id="PS51783"/>
    </source>
</evidence>
<dbReference type="PROSITE" id="PS50197">
    <property type="entry name" value="BEACH"/>
    <property type="match status" value="1"/>
</dbReference>
<keyword evidence="1 3" id="KW-0853">WD repeat</keyword>
<evidence type="ECO:0000256" key="2">
    <source>
        <dbReference type="ARBA" id="ARBA00022737"/>
    </source>
</evidence>
<dbReference type="EMBL" id="OU963870">
    <property type="protein sequence ID" value="CAH0395213.1"/>
    <property type="molecule type" value="Genomic_DNA"/>
</dbReference>
<dbReference type="InterPro" id="IPR000409">
    <property type="entry name" value="BEACH_dom"/>
</dbReference>
<dbReference type="InterPro" id="IPR001680">
    <property type="entry name" value="WD40_rpt"/>
</dbReference>
<dbReference type="Pfam" id="PF14844">
    <property type="entry name" value="PH_BEACH"/>
    <property type="match status" value="1"/>
</dbReference>
<evidence type="ECO:0000256" key="1">
    <source>
        <dbReference type="ARBA" id="ARBA00022574"/>
    </source>
</evidence>
<dbReference type="InterPro" id="IPR019775">
    <property type="entry name" value="WD40_repeat_CS"/>
</dbReference>
<dbReference type="CDD" id="cd01201">
    <property type="entry name" value="PH_BEACH"/>
    <property type="match status" value="1"/>
</dbReference>
<dbReference type="SMART" id="SM00320">
    <property type="entry name" value="WD40"/>
    <property type="match status" value="4"/>
</dbReference>
<name>A0A9P0F757_BEMTA</name>
<dbReference type="PANTHER" id="PTHR13743">
    <property type="entry name" value="BEIGE/BEACH-RELATED"/>
    <property type="match status" value="1"/>
</dbReference>
<dbReference type="PROSITE" id="PS50294">
    <property type="entry name" value="WD_REPEATS_REGION"/>
    <property type="match status" value="1"/>
</dbReference>
<proteinExistence type="predicted"/>
<dbReference type="InterPro" id="IPR036372">
    <property type="entry name" value="BEACH_dom_sf"/>
</dbReference>
<organism evidence="7 8">
    <name type="scientific">Bemisia tabaci</name>
    <name type="common">Sweetpotato whitefly</name>
    <name type="synonym">Aleurodes tabaci</name>
    <dbReference type="NCBI Taxonomy" id="7038"/>
    <lineage>
        <taxon>Eukaryota</taxon>
        <taxon>Metazoa</taxon>
        <taxon>Ecdysozoa</taxon>
        <taxon>Arthropoda</taxon>
        <taxon>Hexapoda</taxon>
        <taxon>Insecta</taxon>
        <taxon>Pterygota</taxon>
        <taxon>Neoptera</taxon>
        <taxon>Paraneoptera</taxon>
        <taxon>Hemiptera</taxon>
        <taxon>Sternorrhyncha</taxon>
        <taxon>Aleyrodoidea</taxon>
        <taxon>Aleyrodidae</taxon>
        <taxon>Aleyrodinae</taxon>
        <taxon>Bemisia</taxon>
    </lineage>
</organism>
<feature type="region of interest" description="Disordered" evidence="4">
    <location>
        <begin position="225"/>
        <end position="247"/>
    </location>
</feature>
<keyword evidence="2" id="KW-0677">Repeat</keyword>
<dbReference type="Gene3D" id="2.130.10.10">
    <property type="entry name" value="YVTN repeat-like/Quinoprotein amine dehydrogenase"/>
    <property type="match status" value="1"/>
</dbReference>
<dbReference type="Proteomes" id="UP001152759">
    <property type="component" value="Chromosome 9"/>
</dbReference>
<keyword evidence="8" id="KW-1185">Reference proteome</keyword>
<protein>
    <recommendedName>
        <fullName evidence="9">Lysosomal-trafficking regulator</fullName>
    </recommendedName>
</protein>
<dbReference type="PROSITE" id="PS00678">
    <property type="entry name" value="WD_REPEATS_1"/>
    <property type="match status" value="1"/>
</dbReference>
<evidence type="ECO:0000313" key="8">
    <source>
        <dbReference type="Proteomes" id="UP001152759"/>
    </source>
</evidence>
<feature type="domain" description="BEACH" evidence="5">
    <location>
        <begin position="2834"/>
        <end position="3134"/>
    </location>
</feature>
<dbReference type="PROSITE" id="PS50082">
    <property type="entry name" value="WD_REPEATS_2"/>
    <property type="match status" value="2"/>
</dbReference>
<evidence type="ECO:0008006" key="9">
    <source>
        <dbReference type="Google" id="ProtNLM"/>
    </source>
</evidence>
<feature type="domain" description="BEACH-type PH" evidence="6">
    <location>
        <begin position="2729"/>
        <end position="2829"/>
    </location>
</feature>
<feature type="region of interest" description="Disordered" evidence="4">
    <location>
        <begin position="1846"/>
        <end position="1875"/>
    </location>
</feature>
<feature type="repeat" description="WD" evidence="3">
    <location>
        <begin position="3302"/>
        <end position="3343"/>
    </location>
</feature>
<dbReference type="Gene3D" id="1.10.1540.10">
    <property type="entry name" value="BEACH domain"/>
    <property type="match status" value="1"/>
</dbReference>